<feature type="transmembrane region" description="Helical" evidence="2">
    <location>
        <begin position="130"/>
        <end position="151"/>
    </location>
</feature>
<name>A0ABR2VFY4_9PEZI</name>
<sequence>MAKHSPDDAGAAKHENAVVKTTKAILKFCLDNWLVFGFGIATLLAYFFPNVAAKGGIIRSEYSILYGAIALIFLINGMQLSPQKLKQHINNWRLHFIVQGIGFVIIPVLMLVVIRIVVAAGGLSSGTIDVTMLVGMVVVSAIPTTIASNVVMTRNSGGDEAAAIIEVVIGNVLGPFIAPGLTYGFIPADAGFGQCADTVGRGTMSSLDMVKESGMDTEDVSAGQTLLAMHGPACLGNLFWGFQVWSTIPILLYTMEQVFAAQFLTILLRWWLQRDKERVVGEDSEAMDENQEDQPVPGNSRYRLNDTVRTRTSIPRQHLTTASRTTKMSADRALRGSCHCGRNQYIVRIPGSSSQEAQVIFDTNANQRIASAAPLSAFLRVPLTWYHSRTFPFFQDETRPVIRRVYSHPSDENTQRTFCGFCGTPISYFTEQPRSEADYIQLTIGSLLTEDLHDLEELGLLTEDDMEDAMDIVPTNPTAVTDSQLTGRDFTHIPWFDSMIQGSRLGNARTSRGAQESRDGTMRVEWEITEWTGEDDSEASETSTSGKRKRRDTDQQNAPAKASTT</sequence>
<dbReference type="Gene3D" id="1.20.1530.20">
    <property type="match status" value="1"/>
</dbReference>
<keyword evidence="2" id="KW-1133">Transmembrane helix</keyword>
<keyword evidence="2" id="KW-0472">Membrane</keyword>
<evidence type="ECO:0008006" key="5">
    <source>
        <dbReference type="Google" id="ProtNLM"/>
    </source>
</evidence>
<gene>
    <name evidence="3" type="ORF">SUNI508_13037</name>
</gene>
<comment type="caution">
    <text evidence="3">The sequence shown here is derived from an EMBL/GenBank/DDBJ whole genome shotgun (WGS) entry which is preliminary data.</text>
</comment>
<evidence type="ECO:0000256" key="1">
    <source>
        <dbReference type="SAM" id="MobiDB-lite"/>
    </source>
</evidence>
<feature type="region of interest" description="Disordered" evidence="1">
    <location>
        <begin position="506"/>
        <end position="565"/>
    </location>
</feature>
<evidence type="ECO:0000313" key="3">
    <source>
        <dbReference type="EMBL" id="KAK9425429.1"/>
    </source>
</evidence>
<evidence type="ECO:0000313" key="4">
    <source>
        <dbReference type="Proteomes" id="UP001408356"/>
    </source>
</evidence>
<dbReference type="Gene3D" id="2.170.150.70">
    <property type="match status" value="1"/>
</dbReference>
<feature type="transmembrane region" description="Helical" evidence="2">
    <location>
        <begin position="33"/>
        <end position="52"/>
    </location>
</feature>
<keyword evidence="4" id="KW-1185">Reference proteome</keyword>
<feature type="transmembrane region" description="Helical" evidence="2">
    <location>
        <begin position="94"/>
        <end position="118"/>
    </location>
</feature>
<accession>A0ABR2VFY4</accession>
<organism evidence="3 4">
    <name type="scientific">Seiridium unicorne</name>
    <dbReference type="NCBI Taxonomy" id="138068"/>
    <lineage>
        <taxon>Eukaryota</taxon>
        <taxon>Fungi</taxon>
        <taxon>Dikarya</taxon>
        <taxon>Ascomycota</taxon>
        <taxon>Pezizomycotina</taxon>
        <taxon>Sordariomycetes</taxon>
        <taxon>Xylariomycetidae</taxon>
        <taxon>Amphisphaeriales</taxon>
        <taxon>Sporocadaceae</taxon>
        <taxon>Seiridium</taxon>
    </lineage>
</organism>
<protein>
    <recommendedName>
        <fullName evidence="5">CENP-V/GFA domain-containing protein</fullName>
    </recommendedName>
</protein>
<feature type="compositionally biased region" description="Polar residues" evidence="1">
    <location>
        <begin position="555"/>
        <end position="565"/>
    </location>
</feature>
<dbReference type="EMBL" id="JARVKF010000017">
    <property type="protein sequence ID" value="KAK9425429.1"/>
    <property type="molecule type" value="Genomic_DNA"/>
</dbReference>
<feature type="transmembrane region" description="Helical" evidence="2">
    <location>
        <begin position="64"/>
        <end position="82"/>
    </location>
</feature>
<dbReference type="InterPro" id="IPR016833">
    <property type="entry name" value="Put_Na-Bile_cotransptr"/>
</dbReference>
<dbReference type="PANTHER" id="PTHR18640:SF5">
    <property type="entry name" value="SODIUM_BILE ACID COTRANSPORTER 7"/>
    <property type="match status" value="1"/>
</dbReference>
<keyword evidence="2" id="KW-0812">Transmembrane</keyword>
<dbReference type="PANTHER" id="PTHR18640">
    <property type="entry name" value="SOLUTE CARRIER FAMILY 10 MEMBER 7"/>
    <property type="match status" value="1"/>
</dbReference>
<evidence type="ECO:0000256" key="2">
    <source>
        <dbReference type="SAM" id="Phobius"/>
    </source>
</evidence>
<dbReference type="InterPro" id="IPR038770">
    <property type="entry name" value="Na+/solute_symporter_sf"/>
</dbReference>
<reference evidence="3 4" key="1">
    <citation type="journal article" date="2024" name="J. Plant Pathol.">
        <title>Sequence and assembly of the genome of Seiridium unicorne, isolate CBS 538.82, causal agent of cypress canker disease.</title>
        <authorList>
            <person name="Scali E."/>
            <person name="Rocca G.D."/>
            <person name="Danti R."/>
            <person name="Garbelotto M."/>
            <person name="Barberini S."/>
            <person name="Baroncelli R."/>
            <person name="Emiliani G."/>
        </authorList>
    </citation>
    <scope>NUCLEOTIDE SEQUENCE [LARGE SCALE GENOMIC DNA]</scope>
    <source>
        <strain evidence="3 4">BM-138-508</strain>
    </source>
</reference>
<feature type="transmembrane region" description="Helical" evidence="2">
    <location>
        <begin position="163"/>
        <end position="186"/>
    </location>
</feature>
<feature type="compositionally biased region" description="Basic and acidic residues" evidence="1">
    <location>
        <begin position="515"/>
        <end position="526"/>
    </location>
</feature>
<dbReference type="Proteomes" id="UP001408356">
    <property type="component" value="Unassembled WGS sequence"/>
</dbReference>
<proteinExistence type="predicted"/>
<dbReference type="Pfam" id="PF13593">
    <property type="entry name" value="SBF_like"/>
    <property type="match status" value="1"/>
</dbReference>